<keyword evidence="3" id="KW-1185">Reference proteome</keyword>
<sequence>MTQSFTHPLQPPIYIPPRPNKQHWQYTTRILDPRTLIPKIYPVIDIPKLTRTPTTSNFDEEPLLEDPQTRRKCLTNAPTIIQLPPETSAPLPSPSSKLSTGQPIRAAGESFVDVFESRSARVFFSLLFLFLFMIGIVAVLVVVYTRLHSYAITPGFRGFKFSKIISLTHSPHT</sequence>
<evidence type="ECO:0000313" key="3">
    <source>
        <dbReference type="Proteomes" id="UP000185944"/>
    </source>
</evidence>
<keyword evidence="1" id="KW-0472">Membrane</keyword>
<organism evidence="2 3">
    <name type="scientific">Nematocida displodere</name>
    <dbReference type="NCBI Taxonomy" id="1805483"/>
    <lineage>
        <taxon>Eukaryota</taxon>
        <taxon>Fungi</taxon>
        <taxon>Fungi incertae sedis</taxon>
        <taxon>Microsporidia</taxon>
        <taxon>Nematocida</taxon>
    </lineage>
</organism>
<dbReference type="RefSeq" id="XP_067544733.1">
    <property type="nucleotide sequence ID" value="XM_067689436.1"/>
</dbReference>
<name>A0A177EFI2_9MICR</name>
<dbReference type="Proteomes" id="UP000185944">
    <property type="component" value="Unassembled WGS sequence"/>
</dbReference>
<dbReference type="AlphaFoldDB" id="A0A177EFI2"/>
<keyword evidence="1" id="KW-1133">Transmembrane helix</keyword>
<keyword evidence="1" id="KW-0812">Transmembrane</keyword>
<evidence type="ECO:0000313" key="2">
    <source>
        <dbReference type="EMBL" id="OAG30476.1"/>
    </source>
</evidence>
<comment type="caution">
    <text evidence="2">The sequence shown here is derived from an EMBL/GenBank/DDBJ whole genome shotgun (WGS) entry which is preliminary data.</text>
</comment>
<evidence type="ECO:0000256" key="1">
    <source>
        <dbReference type="SAM" id="Phobius"/>
    </source>
</evidence>
<gene>
    <name evidence="2" type="ORF">NEDG_02018</name>
</gene>
<feature type="transmembrane region" description="Helical" evidence="1">
    <location>
        <begin position="122"/>
        <end position="144"/>
    </location>
</feature>
<reference evidence="2 3" key="1">
    <citation type="submission" date="2016-02" db="EMBL/GenBank/DDBJ databases">
        <title>Discovery of a natural microsporidian pathogen with a broad tissue tropism in Caenorhabditis elegans.</title>
        <authorList>
            <person name="Luallen R.J."/>
            <person name="Reinke A.W."/>
            <person name="Tong L."/>
            <person name="Botts M.R."/>
            <person name="Felix M.-A."/>
            <person name="Troemel E.R."/>
        </authorList>
    </citation>
    <scope>NUCLEOTIDE SEQUENCE [LARGE SCALE GENOMIC DNA]</scope>
    <source>
        <strain evidence="2 3">JUm2807</strain>
    </source>
</reference>
<dbReference type="GeneID" id="93648368"/>
<dbReference type="EMBL" id="LTDL01000028">
    <property type="protein sequence ID" value="OAG30476.1"/>
    <property type="molecule type" value="Genomic_DNA"/>
</dbReference>
<proteinExistence type="predicted"/>
<accession>A0A177EFI2</accession>
<dbReference type="VEuPathDB" id="MicrosporidiaDB:NEDG_02018"/>
<protein>
    <submittedName>
        <fullName evidence="2">Uncharacterized protein</fullName>
    </submittedName>
</protein>